<dbReference type="InterPro" id="IPR036890">
    <property type="entry name" value="HATPase_C_sf"/>
</dbReference>
<evidence type="ECO:0000259" key="13">
    <source>
        <dbReference type="PROSITE" id="PS50109"/>
    </source>
</evidence>
<dbReference type="SUPFAM" id="SSF55874">
    <property type="entry name" value="ATPase domain of HSP90 chaperone/DNA topoisomerase II/histidine kinase"/>
    <property type="match status" value="1"/>
</dbReference>
<dbReference type="CDD" id="cd06225">
    <property type="entry name" value="HAMP"/>
    <property type="match status" value="1"/>
</dbReference>
<dbReference type="Pfam" id="PF00512">
    <property type="entry name" value="HisKA"/>
    <property type="match status" value="1"/>
</dbReference>
<dbReference type="Proteomes" id="UP001142374">
    <property type="component" value="Unassembled WGS sequence"/>
</dbReference>
<dbReference type="CDD" id="cd00082">
    <property type="entry name" value="HisKA"/>
    <property type="match status" value="1"/>
</dbReference>
<dbReference type="SUPFAM" id="SSF47384">
    <property type="entry name" value="Homodimeric domain of signal transducing histidine kinase"/>
    <property type="match status" value="1"/>
</dbReference>
<dbReference type="SMART" id="SM00387">
    <property type="entry name" value="HATPase_c"/>
    <property type="match status" value="1"/>
</dbReference>
<dbReference type="InterPro" id="IPR003594">
    <property type="entry name" value="HATPase_dom"/>
</dbReference>
<feature type="compositionally biased region" description="Basic and acidic residues" evidence="11">
    <location>
        <begin position="101"/>
        <end position="114"/>
    </location>
</feature>
<dbReference type="InterPro" id="IPR050428">
    <property type="entry name" value="TCS_sensor_his_kinase"/>
</dbReference>
<keyword evidence="9" id="KW-0902">Two-component regulatory system</keyword>
<dbReference type="InterPro" id="IPR005467">
    <property type="entry name" value="His_kinase_dom"/>
</dbReference>
<evidence type="ECO:0000259" key="14">
    <source>
        <dbReference type="PROSITE" id="PS50885"/>
    </source>
</evidence>
<evidence type="ECO:0000256" key="3">
    <source>
        <dbReference type="ARBA" id="ARBA00012438"/>
    </source>
</evidence>
<evidence type="ECO:0000256" key="2">
    <source>
        <dbReference type="ARBA" id="ARBA00004236"/>
    </source>
</evidence>
<sequence>MKRRPGRVRELLRPASIRGRLTWLVAVSALLPLIAGAALAAGSLRDYLAREARDYTVRSVAGVPRLADGDPDAQLYYTAEKLRDDPRLAVSTGIRPAPPRWEPDSRPPEHEPSHGDALLSLWPWTDPGSRSPGLDYVQSGTEGRYLHVANRLQVEQRRLNHMGRLLAGAVLLVTAALAGATWFVAGRVLRPVEAIRTQFAELTAHHLERRVPVPRTRDEVARLAATMNKTLDQLQAAVDLQRRFVGDASHELRSPLAALRAELEIALAHPGDAEWTAVAEAALGDTRRLQSITSDLLLLARLDATGTDGLPGAQPLDLAALVREEVRRRPEGRRALEVRIEGGAPVIVQGRHTLIARLLGNLLDNADRHAVRAVTVRLGLGPGSGCDAARRVAVLHVEDDGPGIHPDDRQRVFERFTRLDDARTRATGGTGLGLAIAHHIATVHRGTLEITDSPRGARFTTTLPVADPCPAKDPAD</sequence>
<dbReference type="Pfam" id="PF00672">
    <property type="entry name" value="HAMP"/>
    <property type="match status" value="1"/>
</dbReference>
<evidence type="ECO:0000256" key="8">
    <source>
        <dbReference type="ARBA" id="ARBA00022989"/>
    </source>
</evidence>
<dbReference type="EMBL" id="JANIID010000002">
    <property type="protein sequence ID" value="MCQ8768951.1"/>
    <property type="molecule type" value="Genomic_DNA"/>
</dbReference>
<evidence type="ECO:0000256" key="7">
    <source>
        <dbReference type="ARBA" id="ARBA00022777"/>
    </source>
</evidence>
<dbReference type="Gene3D" id="3.30.565.10">
    <property type="entry name" value="Histidine kinase-like ATPase, C-terminal domain"/>
    <property type="match status" value="1"/>
</dbReference>
<dbReference type="PROSITE" id="PS50109">
    <property type="entry name" value="HIS_KIN"/>
    <property type="match status" value="1"/>
</dbReference>
<evidence type="ECO:0000256" key="5">
    <source>
        <dbReference type="ARBA" id="ARBA00022679"/>
    </source>
</evidence>
<gene>
    <name evidence="15" type="ORF">NQU55_04040</name>
</gene>
<dbReference type="PROSITE" id="PS50885">
    <property type="entry name" value="HAMP"/>
    <property type="match status" value="1"/>
</dbReference>
<feature type="domain" description="HAMP" evidence="14">
    <location>
        <begin position="186"/>
        <end position="239"/>
    </location>
</feature>
<dbReference type="GO" id="GO:0005886">
    <property type="term" value="C:plasma membrane"/>
    <property type="evidence" value="ECO:0007669"/>
    <property type="project" value="UniProtKB-SubCell"/>
</dbReference>
<dbReference type="PRINTS" id="PR00344">
    <property type="entry name" value="BCTRLSENSOR"/>
</dbReference>
<accession>A0A9X2LD74</accession>
<dbReference type="SUPFAM" id="SSF158472">
    <property type="entry name" value="HAMP domain-like"/>
    <property type="match status" value="1"/>
</dbReference>
<comment type="catalytic activity">
    <reaction evidence="1">
        <text>ATP + protein L-histidine = ADP + protein N-phospho-L-histidine.</text>
        <dbReference type="EC" id="2.7.13.3"/>
    </reaction>
</comment>
<evidence type="ECO:0000256" key="10">
    <source>
        <dbReference type="ARBA" id="ARBA00023136"/>
    </source>
</evidence>
<dbReference type="SMART" id="SM00388">
    <property type="entry name" value="HisKA"/>
    <property type="match status" value="1"/>
</dbReference>
<reference evidence="15" key="1">
    <citation type="submission" date="2022-06" db="EMBL/GenBank/DDBJ databases">
        <title>WGS of actinobacteria.</title>
        <authorList>
            <person name="Thawai C."/>
        </authorList>
    </citation>
    <scope>NUCLEOTIDE SEQUENCE</scope>
    <source>
        <strain evidence="15">AA8</strain>
    </source>
</reference>
<name>A0A9X2LD74_9ACTN</name>
<dbReference type="InterPro" id="IPR036097">
    <property type="entry name" value="HisK_dim/P_sf"/>
</dbReference>
<feature type="region of interest" description="Disordered" evidence="11">
    <location>
        <begin position="90"/>
        <end position="115"/>
    </location>
</feature>
<keyword evidence="6 12" id="KW-0812">Transmembrane</keyword>
<evidence type="ECO:0000256" key="9">
    <source>
        <dbReference type="ARBA" id="ARBA00023012"/>
    </source>
</evidence>
<evidence type="ECO:0000256" key="11">
    <source>
        <dbReference type="SAM" id="MobiDB-lite"/>
    </source>
</evidence>
<dbReference type="AlphaFoldDB" id="A0A9X2LD74"/>
<evidence type="ECO:0000256" key="12">
    <source>
        <dbReference type="SAM" id="Phobius"/>
    </source>
</evidence>
<dbReference type="InterPro" id="IPR003660">
    <property type="entry name" value="HAMP_dom"/>
</dbReference>
<dbReference type="Pfam" id="PF02518">
    <property type="entry name" value="HATPase_c"/>
    <property type="match status" value="1"/>
</dbReference>
<dbReference type="RefSeq" id="WP_256789716.1">
    <property type="nucleotide sequence ID" value="NZ_JANIID010000002.1"/>
</dbReference>
<keyword evidence="10 12" id="KW-0472">Membrane</keyword>
<proteinExistence type="predicted"/>
<protein>
    <recommendedName>
        <fullName evidence="3">histidine kinase</fullName>
        <ecNumber evidence="3">2.7.13.3</ecNumber>
    </recommendedName>
</protein>
<evidence type="ECO:0000256" key="6">
    <source>
        <dbReference type="ARBA" id="ARBA00022692"/>
    </source>
</evidence>
<keyword evidence="4" id="KW-0597">Phosphoprotein</keyword>
<comment type="subcellular location">
    <subcellularLocation>
        <location evidence="2">Cell membrane</location>
    </subcellularLocation>
</comment>
<dbReference type="Gene3D" id="6.10.340.10">
    <property type="match status" value="1"/>
</dbReference>
<keyword evidence="8 12" id="KW-1133">Transmembrane helix</keyword>
<evidence type="ECO:0000313" key="16">
    <source>
        <dbReference type="Proteomes" id="UP001142374"/>
    </source>
</evidence>
<evidence type="ECO:0000313" key="15">
    <source>
        <dbReference type="EMBL" id="MCQ8768951.1"/>
    </source>
</evidence>
<dbReference type="Gene3D" id="1.10.287.130">
    <property type="match status" value="1"/>
</dbReference>
<comment type="caution">
    <text evidence="15">The sequence shown here is derived from an EMBL/GenBank/DDBJ whole genome shotgun (WGS) entry which is preliminary data.</text>
</comment>
<evidence type="ECO:0000256" key="1">
    <source>
        <dbReference type="ARBA" id="ARBA00000085"/>
    </source>
</evidence>
<keyword evidence="5" id="KW-0808">Transferase</keyword>
<dbReference type="PANTHER" id="PTHR45436">
    <property type="entry name" value="SENSOR HISTIDINE KINASE YKOH"/>
    <property type="match status" value="1"/>
</dbReference>
<dbReference type="EC" id="2.7.13.3" evidence="3"/>
<dbReference type="InterPro" id="IPR003661">
    <property type="entry name" value="HisK_dim/P_dom"/>
</dbReference>
<keyword evidence="16" id="KW-1185">Reference proteome</keyword>
<feature type="domain" description="Histidine kinase" evidence="13">
    <location>
        <begin position="247"/>
        <end position="467"/>
    </location>
</feature>
<evidence type="ECO:0000256" key="4">
    <source>
        <dbReference type="ARBA" id="ARBA00022553"/>
    </source>
</evidence>
<keyword evidence="7 15" id="KW-0418">Kinase</keyword>
<feature type="transmembrane region" description="Helical" evidence="12">
    <location>
        <begin position="21"/>
        <end position="41"/>
    </location>
</feature>
<dbReference type="SMART" id="SM00304">
    <property type="entry name" value="HAMP"/>
    <property type="match status" value="1"/>
</dbReference>
<dbReference type="PANTHER" id="PTHR45436:SF5">
    <property type="entry name" value="SENSOR HISTIDINE KINASE TRCS"/>
    <property type="match status" value="1"/>
</dbReference>
<dbReference type="GO" id="GO:0000155">
    <property type="term" value="F:phosphorelay sensor kinase activity"/>
    <property type="evidence" value="ECO:0007669"/>
    <property type="project" value="InterPro"/>
</dbReference>
<organism evidence="15 16">
    <name type="scientific">Streptomyces telluris</name>
    <dbReference type="NCBI Taxonomy" id="2720021"/>
    <lineage>
        <taxon>Bacteria</taxon>
        <taxon>Bacillati</taxon>
        <taxon>Actinomycetota</taxon>
        <taxon>Actinomycetes</taxon>
        <taxon>Kitasatosporales</taxon>
        <taxon>Streptomycetaceae</taxon>
        <taxon>Streptomyces</taxon>
    </lineage>
</organism>
<dbReference type="InterPro" id="IPR004358">
    <property type="entry name" value="Sig_transdc_His_kin-like_C"/>
</dbReference>